<comment type="similarity">
    <text evidence="3">Belongs to the glycosyl hydrolase 5 (cellulase A) family.</text>
</comment>
<dbReference type="InterPro" id="IPR017853">
    <property type="entry name" value="GH"/>
</dbReference>
<dbReference type="EMBL" id="RQYN01000004">
    <property type="protein sequence ID" value="RRD78476.1"/>
    <property type="molecule type" value="Genomic_DNA"/>
</dbReference>
<dbReference type="InterPro" id="IPR001547">
    <property type="entry name" value="Glyco_hydro_5"/>
</dbReference>
<proteinExistence type="inferred from homology"/>
<sequence length="332" mass="38028">MRTLATVIFFCVSTLIFQHCRAEFDKTNDKKADLTGKTSVEKHGKLSVSGSFLVNEKNEKVVLKGVSFGWHNWWPRFYNEGAVGTFASDWNCSVVRAAMGVTPQGGYLSDPQLALDCVTRVVDAAIKNGIYVIIDWHSHAIRTEEAIGFFREMASRYKDFPNVIYEIFNEPERDSWEDVKAYSERIIGEIRDIDPSNIILVGSPHWDQDLHIVADNPITKYDNIMYTLHFYAATHHQFLRERGDYAISKGIPIFVSECAGMKATGDGPIDREEWQKWLEWMSPNQISWVAWSVSDKNETCSMMLPSASSDGNWNDREIKEWGQIVRKELLKQ</sequence>
<dbReference type="PANTHER" id="PTHR34142:SF1">
    <property type="entry name" value="GLYCOSIDE HYDROLASE FAMILY 5 DOMAIN-CONTAINING PROTEIN"/>
    <property type="match status" value="1"/>
</dbReference>
<dbReference type="Proteomes" id="UP000279860">
    <property type="component" value="Unassembled WGS sequence"/>
</dbReference>
<keyword evidence="2 3" id="KW-0326">Glycosidase</keyword>
<comment type="caution">
    <text evidence="5">The sequence shown here is derived from an EMBL/GenBank/DDBJ whole genome shotgun (WGS) entry which is preliminary data.</text>
</comment>
<dbReference type="Pfam" id="PF00150">
    <property type="entry name" value="Cellulase"/>
    <property type="match status" value="1"/>
</dbReference>
<reference evidence="5 6" key="1">
    <citation type="submission" date="2018-11" db="EMBL/GenBank/DDBJ databases">
        <title>Genomes From Bacteria Associated with the Canine Oral Cavity: a Test Case for Automated Genome-Based Taxonomic Assignment.</title>
        <authorList>
            <person name="Coil D.A."/>
            <person name="Jospin G."/>
            <person name="Darling A.E."/>
            <person name="Wallis C."/>
            <person name="Davis I.J."/>
            <person name="Harris S."/>
            <person name="Eisen J.A."/>
            <person name="Holcombe L.J."/>
            <person name="O'Flynn C."/>
        </authorList>
    </citation>
    <scope>NUCLEOTIDE SEQUENCE [LARGE SCALE GENOMIC DNA]</scope>
    <source>
        <strain evidence="5 6">OH1426_COT-023</strain>
    </source>
</reference>
<evidence type="ECO:0000313" key="6">
    <source>
        <dbReference type="Proteomes" id="UP000279860"/>
    </source>
</evidence>
<evidence type="ECO:0000256" key="2">
    <source>
        <dbReference type="ARBA" id="ARBA00023295"/>
    </source>
</evidence>
<evidence type="ECO:0000256" key="3">
    <source>
        <dbReference type="RuleBase" id="RU361153"/>
    </source>
</evidence>
<organism evidence="5 6">
    <name type="scientific">Tannerella forsythia</name>
    <name type="common">Bacteroides forsythus</name>
    <dbReference type="NCBI Taxonomy" id="28112"/>
    <lineage>
        <taxon>Bacteria</taxon>
        <taxon>Pseudomonadati</taxon>
        <taxon>Bacteroidota</taxon>
        <taxon>Bacteroidia</taxon>
        <taxon>Bacteroidales</taxon>
        <taxon>Tannerellaceae</taxon>
        <taxon>Tannerella</taxon>
    </lineage>
</organism>
<dbReference type="AlphaFoldDB" id="A0A3P1Z8D1"/>
<name>A0A3P1Z8D1_TANFO</name>
<evidence type="ECO:0000259" key="4">
    <source>
        <dbReference type="Pfam" id="PF00150"/>
    </source>
</evidence>
<dbReference type="GO" id="GO:0000272">
    <property type="term" value="P:polysaccharide catabolic process"/>
    <property type="evidence" value="ECO:0007669"/>
    <property type="project" value="InterPro"/>
</dbReference>
<dbReference type="SUPFAM" id="SSF51445">
    <property type="entry name" value="(Trans)glycosidases"/>
    <property type="match status" value="1"/>
</dbReference>
<protein>
    <submittedName>
        <fullName evidence="5">Glycoside hydrolase family 5 protein</fullName>
    </submittedName>
</protein>
<accession>A0A3P1Z8D1</accession>
<feature type="domain" description="Glycoside hydrolase family 5" evidence="4">
    <location>
        <begin position="54"/>
        <end position="296"/>
    </location>
</feature>
<dbReference type="GO" id="GO:0004553">
    <property type="term" value="F:hydrolase activity, hydrolyzing O-glycosyl compounds"/>
    <property type="evidence" value="ECO:0007669"/>
    <property type="project" value="InterPro"/>
</dbReference>
<dbReference type="PANTHER" id="PTHR34142">
    <property type="entry name" value="ENDO-BETA-1,4-GLUCANASE A"/>
    <property type="match status" value="1"/>
</dbReference>
<dbReference type="RefSeq" id="WP_124789259.1">
    <property type="nucleotide sequence ID" value="NZ_RQYN01000004.1"/>
</dbReference>
<evidence type="ECO:0000256" key="1">
    <source>
        <dbReference type="ARBA" id="ARBA00022801"/>
    </source>
</evidence>
<dbReference type="Gene3D" id="3.20.20.80">
    <property type="entry name" value="Glycosidases"/>
    <property type="match status" value="1"/>
</dbReference>
<evidence type="ECO:0000313" key="5">
    <source>
        <dbReference type="EMBL" id="RRD78476.1"/>
    </source>
</evidence>
<gene>
    <name evidence="5" type="ORF">EII41_02260</name>
</gene>
<keyword evidence="1 3" id="KW-0378">Hydrolase</keyword>